<keyword evidence="10" id="KW-0732">Signal</keyword>
<evidence type="ECO:0000256" key="1">
    <source>
        <dbReference type="ARBA" id="ARBA00004604"/>
    </source>
</evidence>
<evidence type="ECO:0000256" key="6">
    <source>
        <dbReference type="ARBA" id="ARBA00022840"/>
    </source>
</evidence>
<dbReference type="PANTHER" id="PTHR48103:SF2">
    <property type="entry name" value="MIDASIN"/>
    <property type="match status" value="1"/>
</dbReference>
<protein>
    <recommendedName>
        <fullName evidence="4">Midasin</fullName>
    </recommendedName>
</protein>
<keyword evidence="13" id="KW-1185">Reference proteome</keyword>
<dbReference type="SMART" id="SM00382">
    <property type="entry name" value="AAA"/>
    <property type="match status" value="2"/>
</dbReference>
<dbReference type="EMBL" id="JABSTU010000009">
    <property type="protein sequence ID" value="KAH8020586.1"/>
    <property type="molecule type" value="Genomic_DNA"/>
</dbReference>
<dbReference type="Proteomes" id="UP000821866">
    <property type="component" value="Chromosome 7"/>
</dbReference>
<reference evidence="12" key="1">
    <citation type="journal article" date="2020" name="Cell">
        <title>Large-Scale Comparative Analyses of Tick Genomes Elucidate Their Genetic Diversity and Vector Capacities.</title>
        <authorList>
            <consortium name="Tick Genome and Microbiome Consortium (TIGMIC)"/>
            <person name="Jia N."/>
            <person name="Wang J."/>
            <person name="Shi W."/>
            <person name="Du L."/>
            <person name="Sun Y."/>
            <person name="Zhan W."/>
            <person name="Jiang J.F."/>
            <person name="Wang Q."/>
            <person name="Zhang B."/>
            <person name="Ji P."/>
            <person name="Bell-Sakyi L."/>
            <person name="Cui X.M."/>
            <person name="Yuan T.T."/>
            <person name="Jiang B.G."/>
            <person name="Yang W.F."/>
            <person name="Lam T.T."/>
            <person name="Chang Q.C."/>
            <person name="Ding S.J."/>
            <person name="Wang X.J."/>
            <person name="Zhu J.G."/>
            <person name="Ruan X.D."/>
            <person name="Zhao L."/>
            <person name="Wei J.T."/>
            <person name="Ye R.Z."/>
            <person name="Que T.C."/>
            <person name="Du C.H."/>
            <person name="Zhou Y.H."/>
            <person name="Cheng J.X."/>
            <person name="Dai P.F."/>
            <person name="Guo W.B."/>
            <person name="Han X.H."/>
            <person name="Huang E.J."/>
            <person name="Li L.F."/>
            <person name="Wei W."/>
            <person name="Gao Y.C."/>
            <person name="Liu J.Z."/>
            <person name="Shao H.Z."/>
            <person name="Wang X."/>
            <person name="Wang C.C."/>
            <person name="Yang T.C."/>
            <person name="Huo Q.B."/>
            <person name="Li W."/>
            <person name="Chen H.Y."/>
            <person name="Chen S.E."/>
            <person name="Zhou L.G."/>
            <person name="Ni X.B."/>
            <person name="Tian J.H."/>
            <person name="Sheng Y."/>
            <person name="Liu T."/>
            <person name="Pan Y.S."/>
            <person name="Xia L.Y."/>
            <person name="Li J."/>
            <person name="Zhao F."/>
            <person name="Cao W.C."/>
        </authorList>
    </citation>
    <scope>NUCLEOTIDE SEQUENCE</scope>
    <source>
        <strain evidence="12">Rmic-2018</strain>
    </source>
</reference>
<dbReference type="Gene3D" id="3.40.50.300">
    <property type="entry name" value="P-loop containing nucleotide triphosphate hydrolases"/>
    <property type="match status" value="3"/>
</dbReference>
<dbReference type="FunFam" id="3.40.50.300:FF:000142">
    <property type="entry name" value="Midasin"/>
    <property type="match status" value="1"/>
</dbReference>
<evidence type="ECO:0000313" key="13">
    <source>
        <dbReference type="Proteomes" id="UP000821866"/>
    </source>
</evidence>
<keyword evidence="7" id="KW-0143">Chaperone</keyword>
<gene>
    <name evidence="12" type="ORF">HPB51_002535</name>
</gene>
<evidence type="ECO:0000313" key="12">
    <source>
        <dbReference type="EMBL" id="KAH8020586.1"/>
    </source>
</evidence>
<organism evidence="12 13">
    <name type="scientific">Rhipicephalus microplus</name>
    <name type="common">Cattle tick</name>
    <name type="synonym">Boophilus microplus</name>
    <dbReference type="NCBI Taxonomy" id="6941"/>
    <lineage>
        <taxon>Eukaryota</taxon>
        <taxon>Metazoa</taxon>
        <taxon>Ecdysozoa</taxon>
        <taxon>Arthropoda</taxon>
        <taxon>Chelicerata</taxon>
        <taxon>Arachnida</taxon>
        <taxon>Acari</taxon>
        <taxon>Parasitiformes</taxon>
        <taxon>Ixodida</taxon>
        <taxon>Ixodoidea</taxon>
        <taxon>Ixodidae</taxon>
        <taxon>Rhipicephalinae</taxon>
        <taxon>Rhipicephalus</taxon>
        <taxon>Boophilus</taxon>
    </lineage>
</organism>
<evidence type="ECO:0000256" key="8">
    <source>
        <dbReference type="ARBA" id="ARBA00023242"/>
    </source>
</evidence>
<sequence length="976" mass="107551">MRTGVHHPVQHCWIVLASLLHQRSCTDLVAQLCLPLLTELLARSTLRSYDKEQFCVALGRLVSRYPSAALFVDGYLEQECNLPRLLKESELEVEGDAPPAKRPRTASVPLNMVRCIWQLLRQQPGQLARRWDWTPLLPFLKHSSTPVRWTGWHHRPSRLFGASAECVARGQPCLVRGPVGAGKTSLVRLLASKLCQPLVTVQLGDQADVHALVGGYVCSEVAGQFVWREGPLARAMRTGSWLLLEDLERATPDVSSLLLAVLQSGTVPGLPVRAAGFQVLKHLIYSHVLLILKLLLICLSVSSCVVCVVQMIVHYWPQLEPMAARLLDLFHFLREPGSPVRRTISQRQVLLMDLLKLCQRLVLRGFSLEGTQAAENTFQDMMDCLCQSIRDPTKRQALAQQCGALLGLTKSQALFLCTMSKPDIKETPSSVTVGRVVLQRQKSQARGSLSTATKRSTFAGTRHALVLMEQLAAAVASEEPVLLVGETGVGKTAAVQHLAELTGHPLVVLNMSQQSDSSDLLGGFKPVDIKLLLSPVRKKFEKLFSCTFSQTRNAKFLSHITTCFAGRRWRDLIDLMSHSRKSACQGFQPGRDKGQLERWRAFGEQLRKAEAQARQAENKLTFAFVEGALVRALKKGSWVLLDEINLAEGEALESLAPVLDGGSPVLFERGDQEPLKRHPEFRLFACMNPATDVGKKDLPAGIRSRFTEVYLEEPLEESDLELVAAAYLGGSGSPPLRTCVSLYLSLRKAAQEGLTDGTGSRPHYSLRTLCRALHHAASDPCNSWPHSLYQGFCLSFLTSLDRSSHAAVECMIRKTLLGSKVPRNPLAPCGIKAVELEGYWVPTGPLELQDSPGYVLTSTVRNNLRDLARAAACGRHPVLLQGETSAGKTSLVRWLAARTGHVCVRVNNHEHTDLEEYLGSYGAEAGTGRLTYREGILVEAMRQGHWIILDELNLACSEILEALNRANAKPPAELAV</sequence>
<dbReference type="Pfam" id="PF17865">
    <property type="entry name" value="AAA_lid_5"/>
    <property type="match status" value="1"/>
</dbReference>
<dbReference type="PANTHER" id="PTHR48103">
    <property type="entry name" value="MIDASIN-RELATED"/>
    <property type="match status" value="1"/>
</dbReference>
<evidence type="ECO:0000256" key="7">
    <source>
        <dbReference type="ARBA" id="ARBA00023186"/>
    </source>
</evidence>
<evidence type="ECO:0000256" key="9">
    <source>
        <dbReference type="SAM" id="Coils"/>
    </source>
</evidence>
<feature type="domain" description="AAA+ ATPase" evidence="11">
    <location>
        <begin position="169"/>
        <end position="336"/>
    </location>
</feature>
<dbReference type="AlphaFoldDB" id="A0A9J6DEZ6"/>
<dbReference type="InterPro" id="IPR003593">
    <property type="entry name" value="AAA+_ATPase"/>
</dbReference>
<evidence type="ECO:0000259" key="11">
    <source>
        <dbReference type="SMART" id="SM00382"/>
    </source>
</evidence>
<keyword evidence="8" id="KW-0539">Nucleus</keyword>
<dbReference type="InterPro" id="IPR027417">
    <property type="entry name" value="P-loop_NTPase"/>
</dbReference>
<proteinExistence type="inferred from homology"/>
<evidence type="ECO:0000256" key="3">
    <source>
        <dbReference type="ARBA" id="ARBA00007188"/>
    </source>
</evidence>
<dbReference type="PRINTS" id="PR00300">
    <property type="entry name" value="CLPPROTEASEA"/>
</dbReference>
<evidence type="ECO:0000256" key="10">
    <source>
        <dbReference type="SAM" id="SignalP"/>
    </source>
</evidence>
<comment type="similarity">
    <text evidence="3">Belongs to the midasin family.</text>
</comment>
<keyword evidence="6" id="KW-0067">ATP-binding</keyword>
<feature type="coiled-coil region" evidence="9">
    <location>
        <begin position="599"/>
        <end position="626"/>
    </location>
</feature>
<evidence type="ECO:0000256" key="2">
    <source>
        <dbReference type="ARBA" id="ARBA00004642"/>
    </source>
</evidence>
<dbReference type="Pfam" id="PF07728">
    <property type="entry name" value="AAA_5"/>
    <property type="match status" value="4"/>
</dbReference>
<dbReference type="GO" id="GO:0000027">
    <property type="term" value="P:ribosomal large subunit assembly"/>
    <property type="evidence" value="ECO:0007669"/>
    <property type="project" value="TreeGrafter"/>
</dbReference>
<dbReference type="InterPro" id="IPR041190">
    <property type="entry name" value="Midasin_AAA_lid_5"/>
</dbReference>
<dbReference type="SUPFAM" id="SSF52540">
    <property type="entry name" value="P-loop containing nucleoside triphosphate hydrolases"/>
    <property type="match status" value="3"/>
</dbReference>
<dbReference type="InterPro" id="IPR011704">
    <property type="entry name" value="ATPase_dyneun-rel_AAA"/>
</dbReference>
<dbReference type="GO" id="GO:0016887">
    <property type="term" value="F:ATP hydrolysis activity"/>
    <property type="evidence" value="ECO:0007669"/>
    <property type="project" value="InterPro"/>
</dbReference>
<dbReference type="Pfam" id="PF17867">
    <property type="entry name" value="AAA_lid_7"/>
    <property type="match status" value="1"/>
</dbReference>
<evidence type="ECO:0000256" key="5">
    <source>
        <dbReference type="ARBA" id="ARBA00022741"/>
    </source>
</evidence>
<dbReference type="VEuPathDB" id="VectorBase:LOC119174009"/>
<feature type="signal peptide" evidence="10">
    <location>
        <begin position="1"/>
        <end position="25"/>
    </location>
</feature>
<reference evidence="12" key="2">
    <citation type="submission" date="2021-09" db="EMBL/GenBank/DDBJ databases">
        <authorList>
            <person name="Jia N."/>
            <person name="Wang J."/>
            <person name="Shi W."/>
            <person name="Du L."/>
            <person name="Sun Y."/>
            <person name="Zhan W."/>
            <person name="Jiang J."/>
            <person name="Wang Q."/>
            <person name="Zhang B."/>
            <person name="Ji P."/>
            <person name="Sakyi L.B."/>
            <person name="Cui X."/>
            <person name="Yuan T."/>
            <person name="Jiang B."/>
            <person name="Yang W."/>
            <person name="Lam T.T.-Y."/>
            <person name="Chang Q."/>
            <person name="Ding S."/>
            <person name="Wang X."/>
            <person name="Zhu J."/>
            <person name="Ruan X."/>
            <person name="Zhao L."/>
            <person name="Wei J."/>
            <person name="Que T."/>
            <person name="Du C."/>
            <person name="Cheng J."/>
            <person name="Dai P."/>
            <person name="Han X."/>
            <person name="Huang E."/>
            <person name="Gao Y."/>
            <person name="Liu J."/>
            <person name="Shao H."/>
            <person name="Ye R."/>
            <person name="Li L."/>
            <person name="Wei W."/>
            <person name="Wang X."/>
            <person name="Wang C."/>
            <person name="Huo Q."/>
            <person name="Li W."/>
            <person name="Guo W."/>
            <person name="Chen H."/>
            <person name="Chen S."/>
            <person name="Zhou L."/>
            <person name="Zhou L."/>
            <person name="Ni X."/>
            <person name="Tian J."/>
            <person name="Zhou Y."/>
            <person name="Sheng Y."/>
            <person name="Liu T."/>
            <person name="Pan Y."/>
            <person name="Xia L."/>
            <person name="Li J."/>
            <person name="Zhao F."/>
            <person name="Cao W."/>
        </authorList>
    </citation>
    <scope>NUCLEOTIDE SEQUENCE</scope>
    <source>
        <strain evidence="12">Rmic-2018</strain>
        <tissue evidence="12">Larvae</tissue>
    </source>
</reference>
<comment type="caution">
    <text evidence="12">The sequence shown here is derived from an EMBL/GenBank/DDBJ whole genome shotgun (WGS) entry which is preliminary data.</text>
</comment>
<dbReference type="GO" id="GO:0000055">
    <property type="term" value="P:ribosomal large subunit export from nucleus"/>
    <property type="evidence" value="ECO:0007669"/>
    <property type="project" value="TreeGrafter"/>
</dbReference>
<dbReference type="InterPro" id="IPR001270">
    <property type="entry name" value="ClpA/B"/>
</dbReference>
<dbReference type="InterPro" id="IPR040848">
    <property type="entry name" value="AAA_lid_7"/>
</dbReference>
<dbReference type="GO" id="GO:0005730">
    <property type="term" value="C:nucleolus"/>
    <property type="evidence" value="ECO:0007669"/>
    <property type="project" value="UniProtKB-SubCell"/>
</dbReference>
<comment type="subcellular location">
    <subcellularLocation>
        <location evidence="1">Nucleus</location>
        <location evidence="1">Nucleolus</location>
    </subcellularLocation>
    <subcellularLocation>
        <location evidence="2">Nucleus</location>
        <location evidence="2">Nucleoplasm</location>
    </subcellularLocation>
</comment>
<name>A0A9J6DEZ6_RHIMP</name>
<feature type="domain" description="AAA+ ATPase" evidence="11">
    <location>
        <begin position="477"/>
        <end position="716"/>
    </location>
</feature>
<dbReference type="GO" id="GO:0005524">
    <property type="term" value="F:ATP binding"/>
    <property type="evidence" value="ECO:0007669"/>
    <property type="project" value="UniProtKB-KW"/>
</dbReference>
<dbReference type="GO" id="GO:0005654">
    <property type="term" value="C:nucleoplasm"/>
    <property type="evidence" value="ECO:0007669"/>
    <property type="project" value="UniProtKB-SubCell"/>
</dbReference>
<keyword evidence="5" id="KW-0547">Nucleotide-binding</keyword>
<evidence type="ECO:0000256" key="4">
    <source>
        <dbReference type="ARBA" id="ARBA00017143"/>
    </source>
</evidence>
<keyword evidence="9" id="KW-0175">Coiled coil</keyword>
<accession>A0A9J6DEZ6</accession>
<feature type="chain" id="PRO_5039931934" description="Midasin" evidence="10">
    <location>
        <begin position="26"/>
        <end position="976"/>
    </location>
</feature>
<dbReference type="GO" id="GO:0030687">
    <property type="term" value="C:preribosome, large subunit precursor"/>
    <property type="evidence" value="ECO:0007669"/>
    <property type="project" value="TreeGrafter"/>
</dbReference>